<evidence type="ECO:0000256" key="13">
    <source>
        <dbReference type="ARBA" id="ARBA00037454"/>
    </source>
</evidence>
<keyword evidence="9" id="KW-0496">Mitochondrion</keyword>
<dbReference type="FunFam" id="1.20.120.1760:FF:000005">
    <property type="entry name" value="Cardiolipin synthase 1"/>
    <property type="match status" value="1"/>
</dbReference>
<evidence type="ECO:0000256" key="16">
    <source>
        <dbReference type="ARBA" id="ARBA00068900"/>
    </source>
</evidence>
<dbReference type="InterPro" id="IPR043130">
    <property type="entry name" value="CDP-OH_PTrfase_TM_dom"/>
</dbReference>
<protein>
    <recommendedName>
        <fullName evidence="16">Cardiolipin synthase (CMP-forming)</fullName>
        <ecNumber evidence="14">2.7.8.41</ecNumber>
    </recommendedName>
</protein>
<evidence type="ECO:0000256" key="10">
    <source>
        <dbReference type="ARBA" id="ARBA00023136"/>
    </source>
</evidence>
<comment type="function">
    <text evidence="13">Catalyzes the synthesis of cardiolipin (CL) (diphosphatidylglycerol) by specifically transferring a phosphatidyl group from CDP-diacylglycerol to phosphatidylglycerol (PG). CL is a key phospholipid in mitochondrial membranes and plays important roles in maintaining the functional integrity and dynamics of mitochondria under both optimal and stress conditions.</text>
</comment>
<dbReference type="Pfam" id="PF01066">
    <property type="entry name" value="CDP-OH_P_transf"/>
    <property type="match status" value="1"/>
</dbReference>
<evidence type="ECO:0000256" key="15">
    <source>
        <dbReference type="ARBA" id="ARBA00047433"/>
    </source>
</evidence>
<feature type="transmembrane region" description="Helical" evidence="18">
    <location>
        <begin position="77"/>
        <end position="96"/>
    </location>
</feature>
<dbReference type="AlphaFoldDB" id="A0AAV6FSU1"/>
<comment type="caution">
    <text evidence="19">The sequence shown here is derived from an EMBL/GenBank/DDBJ whole genome shotgun (WGS) entry which is preliminary data.</text>
</comment>
<reference evidence="19" key="1">
    <citation type="submission" date="2020-10" db="EMBL/GenBank/DDBJ databases">
        <title>Chromosome-scale genome assembly of the Allis shad, Alosa alosa.</title>
        <authorList>
            <person name="Margot Z."/>
            <person name="Christophe K."/>
            <person name="Cabau C."/>
            <person name="Louis A."/>
            <person name="Berthelot C."/>
            <person name="Parey E."/>
            <person name="Roest Crollius H."/>
            <person name="Montfort J."/>
            <person name="Robinson-Rechavi M."/>
            <person name="Bucao C."/>
            <person name="Bouchez O."/>
            <person name="Gislard M."/>
            <person name="Lluch J."/>
            <person name="Milhes M."/>
            <person name="Lampietro C."/>
            <person name="Lopez Roques C."/>
            <person name="Donnadieu C."/>
            <person name="Braasch I."/>
            <person name="Desvignes T."/>
            <person name="Postlethwait J."/>
            <person name="Bobe J."/>
            <person name="Guiguen Y."/>
        </authorList>
    </citation>
    <scope>NUCLEOTIDE SEQUENCE</scope>
    <source>
        <strain evidence="19">M-15738</strain>
        <tissue evidence="19">Blood</tissue>
    </source>
</reference>
<dbReference type="InterPro" id="IPR050324">
    <property type="entry name" value="CDP-alcohol_PTase-I"/>
</dbReference>
<evidence type="ECO:0000256" key="11">
    <source>
        <dbReference type="ARBA" id="ARBA00023209"/>
    </source>
</evidence>
<comment type="similarity">
    <text evidence="2">Belongs to the CDP-alcohol phosphatidyltransferase class-I family.</text>
</comment>
<keyword evidence="10 18" id="KW-0472">Membrane</keyword>
<evidence type="ECO:0000256" key="3">
    <source>
        <dbReference type="ARBA" id="ARBA00022516"/>
    </source>
</evidence>
<evidence type="ECO:0000313" key="20">
    <source>
        <dbReference type="Proteomes" id="UP000823561"/>
    </source>
</evidence>
<evidence type="ECO:0000256" key="5">
    <source>
        <dbReference type="ARBA" id="ARBA00022692"/>
    </source>
</evidence>
<comment type="subcellular location">
    <subcellularLocation>
        <location evidence="1">Mitochondrion inner membrane</location>
        <topology evidence="1">Multi-pass membrane protein</topology>
    </subcellularLocation>
</comment>
<evidence type="ECO:0000313" key="19">
    <source>
        <dbReference type="EMBL" id="KAG5265874.1"/>
    </source>
</evidence>
<feature type="compositionally biased region" description="Polar residues" evidence="17">
    <location>
        <begin position="12"/>
        <end position="26"/>
    </location>
</feature>
<accession>A0AAV6FSU1</accession>
<keyword evidence="6" id="KW-0999">Mitochondrion inner membrane</keyword>
<feature type="transmembrane region" description="Helical" evidence="18">
    <location>
        <begin position="209"/>
        <end position="230"/>
    </location>
</feature>
<sequence>MVEKSILDEELNSSQQDSRESASCQQDAKPPAPHHEHFQFKELYENPWTIPNFLCMARIMLAPVLGYLIVERYFHISLGLFMLAGATDLLDGWIARNWPSQKSALGSALDPLADKILISVLYVSLTYANLIPAPLTALVISRDIALIAAVFYVRYKTVPPPVTLSKFFNPCYTTAQLKPTFISKVNTAIQLLLVAASVASPVFHYTDSLLLQSLWYITALTTVSSSYSYYHYGRKTVKILNRTK</sequence>
<dbReference type="Gene3D" id="1.20.120.1760">
    <property type="match status" value="1"/>
</dbReference>
<feature type="transmembrane region" description="Helical" evidence="18">
    <location>
        <begin position="116"/>
        <end position="140"/>
    </location>
</feature>
<dbReference type="EC" id="2.7.8.41" evidence="14"/>
<evidence type="ECO:0000256" key="18">
    <source>
        <dbReference type="SAM" id="Phobius"/>
    </source>
</evidence>
<keyword evidence="12" id="KW-1208">Phospholipid metabolism</keyword>
<evidence type="ECO:0000256" key="1">
    <source>
        <dbReference type="ARBA" id="ARBA00004448"/>
    </source>
</evidence>
<keyword evidence="8" id="KW-0443">Lipid metabolism</keyword>
<feature type="transmembrane region" description="Helical" evidence="18">
    <location>
        <begin position="50"/>
        <end position="70"/>
    </location>
</feature>
<keyword evidence="11" id="KW-0594">Phospholipid biosynthesis</keyword>
<dbReference type="Proteomes" id="UP000823561">
    <property type="component" value="Chromosome 19"/>
</dbReference>
<keyword evidence="4" id="KW-0808">Transferase</keyword>
<feature type="transmembrane region" description="Helical" evidence="18">
    <location>
        <begin position="185"/>
        <end position="203"/>
    </location>
</feature>
<dbReference type="PANTHER" id="PTHR14269:SF60">
    <property type="entry name" value="CARDIOLIPIN SYNTHASE (CMP-FORMING)"/>
    <property type="match status" value="1"/>
</dbReference>
<keyword evidence="7 18" id="KW-1133">Transmembrane helix</keyword>
<gene>
    <name evidence="19" type="ORF">AALO_G00247290</name>
</gene>
<evidence type="ECO:0000256" key="6">
    <source>
        <dbReference type="ARBA" id="ARBA00022792"/>
    </source>
</evidence>
<evidence type="ECO:0000256" key="9">
    <source>
        <dbReference type="ARBA" id="ARBA00023128"/>
    </source>
</evidence>
<evidence type="ECO:0000256" key="2">
    <source>
        <dbReference type="ARBA" id="ARBA00010441"/>
    </source>
</evidence>
<evidence type="ECO:0000256" key="8">
    <source>
        <dbReference type="ARBA" id="ARBA00023098"/>
    </source>
</evidence>
<dbReference type="GO" id="GO:0005743">
    <property type="term" value="C:mitochondrial inner membrane"/>
    <property type="evidence" value="ECO:0007669"/>
    <property type="project" value="UniProtKB-SubCell"/>
</dbReference>
<evidence type="ECO:0000256" key="7">
    <source>
        <dbReference type="ARBA" id="ARBA00022989"/>
    </source>
</evidence>
<name>A0AAV6FSU1_9TELE</name>
<evidence type="ECO:0000256" key="12">
    <source>
        <dbReference type="ARBA" id="ARBA00023264"/>
    </source>
</evidence>
<comment type="catalytic activity">
    <reaction evidence="15">
        <text>a CDP-1,2-diacyl-sn-glycerol + a 1,2-diacyl-sn-glycero-3-phospho-(1'-sn-glycerol) = a cardiolipin + CMP + H(+)</text>
        <dbReference type="Rhea" id="RHEA:32931"/>
        <dbReference type="ChEBI" id="CHEBI:15378"/>
        <dbReference type="ChEBI" id="CHEBI:58332"/>
        <dbReference type="ChEBI" id="CHEBI:60377"/>
        <dbReference type="ChEBI" id="CHEBI:62237"/>
        <dbReference type="ChEBI" id="CHEBI:64716"/>
        <dbReference type="EC" id="2.7.8.41"/>
    </reaction>
</comment>
<evidence type="ECO:0000256" key="17">
    <source>
        <dbReference type="SAM" id="MobiDB-lite"/>
    </source>
</evidence>
<dbReference type="EMBL" id="JADWDJ010000019">
    <property type="protein sequence ID" value="KAG5265874.1"/>
    <property type="molecule type" value="Genomic_DNA"/>
</dbReference>
<feature type="region of interest" description="Disordered" evidence="17">
    <location>
        <begin position="1"/>
        <end position="33"/>
    </location>
</feature>
<evidence type="ECO:0000256" key="14">
    <source>
        <dbReference type="ARBA" id="ARBA00039001"/>
    </source>
</evidence>
<dbReference type="InterPro" id="IPR000462">
    <property type="entry name" value="CDP-OH_P_trans"/>
</dbReference>
<dbReference type="PANTHER" id="PTHR14269">
    <property type="entry name" value="CDP-DIACYLGLYCEROL--GLYCEROL-3-PHOSPHATE 3-PHOSPHATIDYLTRANSFERASE-RELATED"/>
    <property type="match status" value="1"/>
</dbReference>
<organism evidence="19 20">
    <name type="scientific">Alosa alosa</name>
    <name type="common">allis shad</name>
    <dbReference type="NCBI Taxonomy" id="278164"/>
    <lineage>
        <taxon>Eukaryota</taxon>
        <taxon>Metazoa</taxon>
        <taxon>Chordata</taxon>
        <taxon>Craniata</taxon>
        <taxon>Vertebrata</taxon>
        <taxon>Euteleostomi</taxon>
        <taxon>Actinopterygii</taxon>
        <taxon>Neopterygii</taxon>
        <taxon>Teleostei</taxon>
        <taxon>Clupei</taxon>
        <taxon>Clupeiformes</taxon>
        <taxon>Clupeoidei</taxon>
        <taxon>Clupeidae</taxon>
        <taxon>Alosa</taxon>
    </lineage>
</organism>
<dbReference type="GO" id="GO:0043337">
    <property type="term" value="F:cardiolipin synthase (CMP-forming)"/>
    <property type="evidence" value="ECO:0007669"/>
    <property type="project" value="UniProtKB-EC"/>
</dbReference>
<dbReference type="GO" id="GO:0032049">
    <property type="term" value="P:cardiolipin biosynthetic process"/>
    <property type="evidence" value="ECO:0007669"/>
    <property type="project" value="TreeGrafter"/>
</dbReference>
<keyword evidence="20" id="KW-1185">Reference proteome</keyword>
<proteinExistence type="inferred from homology"/>
<evidence type="ECO:0000256" key="4">
    <source>
        <dbReference type="ARBA" id="ARBA00022679"/>
    </source>
</evidence>
<keyword evidence="3" id="KW-0444">Lipid biosynthesis</keyword>
<keyword evidence="5 18" id="KW-0812">Transmembrane</keyword>